<accession>A0A2G8LDS6</accession>
<dbReference type="InterPro" id="IPR002181">
    <property type="entry name" value="Fibrinogen_a/b/g_C_dom"/>
</dbReference>
<dbReference type="Gene3D" id="3.90.215.10">
    <property type="entry name" value="Gamma Fibrinogen, chain A, domain 1"/>
    <property type="match status" value="1"/>
</dbReference>
<dbReference type="InterPro" id="IPR037579">
    <property type="entry name" value="FIB_ANG-like"/>
</dbReference>
<comment type="caution">
    <text evidence="8">The sequence shown here is derived from an EMBL/GenBank/DDBJ whole genome shotgun (WGS) entry which is preliminary data.</text>
</comment>
<proteinExistence type="predicted"/>
<dbReference type="Pfam" id="PF00147">
    <property type="entry name" value="Fibrinogen_C"/>
    <property type="match status" value="1"/>
</dbReference>
<gene>
    <name evidence="8" type="ORF">BSL78_04694</name>
</gene>
<dbReference type="InterPro" id="IPR036056">
    <property type="entry name" value="Fibrinogen-like_C"/>
</dbReference>
<evidence type="ECO:0000256" key="5">
    <source>
        <dbReference type="ARBA" id="ARBA00023157"/>
    </source>
</evidence>
<dbReference type="STRING" id="307972.A0A2G8LDS6"/>
<evidence type="ECO:0000313" key="9">
    <source>
        <dbReference type="Proteomes" id="UP000230750"/>
    </source>
</evidence>
<dbReference type="CDD" id="cd19941">
    <property type="entry name" value="TIL"/>
    <property type="match status" value="1"/>
</dbReference>
<evidence type="ECO:0000313" key="8">
    <source>
        <dbReference type="EMBL" id="PIK58377.1"/>
    </source>
</evidence>
<dbReference type="PANTHER" id="PTHR47221:SF6">
    <property type="entry name" value="FIBRINOGEN ALPHA CHAIN"/>
    <property type="match status" value="1"/>
</dbReference>
<comment type="subcellular location">
    <subcellularLocation>
        <location evidence="1">Secreted</location>
    </subcellularLocation>
</comment>
<dbReference type="SUPFAM" id="SSF56496">
    <property type="entry name" value="Fibrinogen C-terminal domain-like"/>
    <property type="match status" value="1"/>
</dbReference>
<dbReference type="InterPro" id="IPR014716">
    <property type="entry name" value="Fibrinogen_a/b/g_C_1"/>
</dbReference>
<feature type="domain" description="Fibrinogen C-terminal" evidence="7">
    <location>
        <begin position="1"/>
        <end position="111"/>
    </location>
</feature>
<dbReference type="GO" id="GO:0005576">
    <property type="term" value="C:extracellular region"/>
    <property type="evidence" value="ECO:0007669"/>
    <property type="project" value="UniProtKB-SubCell"/>
</dbReference>
<evidence type="ECO:0000259" key="7">
    <source>
        <dbReference type="PROSITE" id="PS51406"/>
    </source>
</evidence>
<name>A0A2G8LDS6_STIJA</name>
<dbReference type="Gene3D" id="2.10.25.10">
    <property type="entry name" value="Laminin"/>
    <property type="match status" value="1"/>
</dbReference>
<reference evidence="8 9" key="1">
    <citation type="journal article" date="2017" name="PLoS Biol.">
        <title>The sea cucumber genome provides insights into morphological evolution and visceral regeneration.</title>
        <authorList>
            <person name="Zhang X."/>
            <person name="Sun L."/>
            <person name="Yuan J."/>
            <person name="Sun Y."/>
            <person name="Gao Y."/>
            <person name="Zhang L."/>
            <person name="Li S."/>
            <person name="Dai H."/>
            <person name="Hamel J.F."/>
            <person name="Liu C."/>
            <person name="Yu Y."/>
            <person name="Liu S."/>
            <person name="Lin W."/>
            <person name="Guo K."/>
            <person name="Jin S."/>
            <person name="Xu P."/>
            <person name="Storey K.B."/>
            <person name="Huan P."/>
            <person name="Zhang T."/>
            <person name="Zhou Y."/>
            <person name="Zhang J."/>
            <person name="Lin C."/>
            <person name="Li X."/>
            <person name="Xing L."/>
            <person name="Huo D."/>
            <person name="Sun M."/>
            <person name="Wang L."/>
            <person name="Mercier A."/>
            <person name="Li F."/>
            <person name="Yang H."/>
            <person name="Xiang J."/>
        </authorList>
    </citation>
    <scope>NUCLEOTIDE SEQUENCE [LARGE SCALE GENOMIC DNA]</scope>
    <source>
        <strain evidence="8">Shaxun</strain>
        <tissue evidence="8">Muscle</tissue>
    </source>
</reference>
<dbReference type="EMBL" id="MRZV01000114">
    <property type="protein sequence ID" value="PIK58377.1"/>
    <property type="molecule type" value="Genomic_DNA"/>
</dbReference>
<keyword evidence="4" id="KW-0175">Coiled coil</keyword>
<keyword evidence="9" id="KW-1185">Reference proteome</keyword>
<organism evidence="8 9">
    <name type="scientific">Stichopus japonicus</name>
    <name type="common">Sea cucumber</name>
    <dbReference type="NCBI Taxonomy" id="307972"/>
    <lineage>
        <taxon>Eukaryota</taxon>
        <taxon>Metazoa</taxon>
        <taxon>Echinodermata</taxon>
        <taxon>Eleutherozoa</taxon>
        <taxon>Echinozoa</taxon>
        <taxon>Holothuroidea</taxon>
        <taxon>Aspidochirotacea</taxon>
        <taxon>Aspidochirotida</taxon>
        <taxon>Stichopodidae</taxon>
        <taxon>Apostichopus</taxon>
    </lineage>
</organism>
<evidence type="ECO:0000256" key="2">
    <source>
        <dbReference type="ARBA" id="ARBA00022525"/>
    </source>
</evidence>
<dbReference type="Proteomes" id="UP000230750">
    <property type="component" value="Unassembled WGS sequence"/>
</dbReference>
<dbReference type="SUPFAM" id="SSF57567">
    <property type="entry name" value="Serine protease inhibitors"/>
    <property type="match status" value="1"/>
</dbReference>
<keyword evidence="2" id="KW-0964">Secreted</keyword>
<dbReference type="PROSITE" id="PS51406">
    <property type="entry name" value="FIBRINOGEN_C_2"/>
    <property type="match status" value="1"/>
</dbReference>
<evidence type="ECO:0000256" key="4">
    <source>
        <dbReference type="ARBA" id="ARBA00023054"/>
    </source>
</evidence>
<keyword evidence="5" id="KW-1015">Disulfide bond</keyword>
<sequence>MIKPDGYLEPFEVYCDGTDTSGGWTVIQRCIDGSIDFGRDWDSYKTGLGFLSWEFWLGNEKLSFLTNQKKYQLVIDMTTSNGSLIRVSYDHFRISDAFSYFKLVNLGQYSGETDVVTLCPTNMAYKNCSTACQRTCEAPGICQDDVCTEVEACVCRDGYFLLGSDCVPREQCGCCESEGQTIIPEGEFNVNPRCTRKGVCTNGQISWNETYACSPNAVFNQKITEEANLRFAVVSFIIVILENLLAF</sequence>
<keyword evidence="6" id="KW-0325">Glycoprotein</keyword>
<dbReference type="SMART" id="SM00186">
    <property type="entry name" value="FBG"/>
    <property type="match status" value="1"/>
</dbReference>
<keyword evidence="3" id="KW-0732">Signal</keyword>
<evidence type="ECO:0000256" key="1">
    <source>
        <dbReference type="ARBA" id="ARBA00004613"/>
    </source>
</evidence>
<evidence type="ECO:0000256" key="6">
    <source>
        <dbReference type="ARBA" id="ARBA00023180"/>
    </source>
</evidence>
<dbReference type="AlphaFoldDB" id="A0A2G8LDS6"/>
<dbReference type="InterPro" id="IPR036084">
    <property type="entry name" value="Ser_inhib-like_sf"/>
</dbReference>
<dbReference type="OrthoDB" id="6236007at2759"/>
<protein>
    <submittedName>
        <fullName evidence="8">Putative fibrinogen-like protein A-like</fullName>
    </submittedName>
</protein>
<dbReference type="PANTHER" id="PTHR47221">
    <property type="entry name" value="FIBRINOGEN ALPHA CHAIN"/>
    <property type="match status" value="1"/>
</dbReference>
<evidence type="ECO:0000256" key="3">
    <source>
        <dbReference type="ARBA" id="ARBA00022729"/>
    </source>
</evidence>